<protein>
    <submittedName>
        <fullName evidence="1">Uncharacterized protein</fullName>
    </submittedName>
</protein>
<keyword evidence="2" id="KW-1185">Reference proteome</keyword>
<proteinExistence type="predicted"/>
<sequence>MSSIFPLISELLPMIMPASANITRAKQLEPTHPTVEGPVIQRPAVVGKCDNMCVSVITTRPHSDSTVRHNSEQDAIFYLVSGNGILLVGETVGSDPKHHELSAGDFAFVPAWTEHQLKNETDEDVVWLEIQSGSTPLRADLTDWAGDMIKTRK</sequence>
<evidence type="ECO:0000313" key="1">
    <source>
        <dbReference type="EMBL" id="KAJ3521058.1"/>
    </source>
</evidence>
<dbReference type="EMBL" id="JANRMS010002761">
    <property type="protein sequence ID" value="KAJ3521058.1"/>
    <property type="molecule type" value="Genomic_DNA"/>
</dbReference>
<organism evidence="1 2">
    <name type="scientific">Fusarium decemcellulare</name>
    <dbReference type="NCBI Taxonomy" id="57161"/>
    <lineage>
        <taxon>Eukaryota</taxon>
        <taxon>Fungi</taxon>
        <taxon>Dikarya</taxon>
        <taxon>Ascomycota</taxon>
        <taxon>Pezizomycotina</taxon>
        <taxon>Sordariomycetes</taxon>
        <taxon>Hypocreomycetidae</taxon>
        <taxon>Hypocreales</taxon>
        <taxon>Nectriaceae</taxon>
        <taxon>Fusarium</taxon>
        <taxon>Fusarium decemcellulare species complex</taxon>
    </lineage>
</organism>
<dbReference type="Proteomes" id="UP001148629">
    <property type="component" value="Unassembled WGS sequence"/>
</dbReference>
<gene>
    <name evidence="1" type="ORF">NM208_g13461</name>
</gene>
<name>A0ACC1RJS2_9HYPO</name>
<comment type="caution">
    <text evidence="1">The sequence shown here is derived from an EMBL/GenBank/DDBJ whole genome shotgun (WGS) entry which is preliminary data.</text>
</comment>
<reference evidence="1" key="1">
    <citation type="submission" date="2022-08" db="EMBL/GenBank/DDBJ databases">
        <title>Genome Sequence of Fusarium decemcellulare.</title>
        <authorList>
            <person name="Buettner E."/>
        </authorList>
    </citation>
    <scope>NUCLEOTIDE SEQUENCE</scope>
    <source>
        <strain evidence="1">Babe19</strain>
    </source>
</reference>
<accession>A0ACC1RJS2</accession>
<evidence type="ECO:0000313" key="2">
    <source>
        <dbReference type="Proteomes" id="UP001148629"/>
    </source>
</evidence>